<evidence type="ECO:0000313" key="9">
    <source>
        <dbReference type="EMBL" id="CAF3834279.1"/>
    </source>
</evidence>
<evidence type="ECO:0000313" key="2">
    <source>
        <dbReference type="EMBL" id="CAF0920331.1"/>
    </source>
</evidence>
<evidence type="ECO:0000313" key="3">
    <source>
        <dbReference type="EMBL" id="CAF1055884.1"/>
    </source>
</evidence>
<protein>
    <submittedName>
        <fullName evidence="10">Uncharacterized protein</fullName>
    </submittedName>
</protein>
<feature type="region of interest" description="Disordered" evidence="1">
    <location>
        <begin position="49"/>
        <end position="103"/>
    </location>
</feature>
<dbReference type="Proteomes" id="UP000663870">
    <property type="component" value="Unassembled WGS sequence"/>
</dbReference>
<organism evidence="10 11">
    <name type="scientific">Rotaria sordida</name>
    <dbReference type="NCBI Taxonomy" id="392033"/>
    <lineage>
        <taxon>Eukaryota</taxon>
        <taxon>Metazoa</taxon>
        <taxon>Spiralia</taxon>
        <taxon>Gnathifera</taxon>
        <taxon>Rotifera</taxon>
        <taxon>Eurotatoria</taxon>
        <taxon>Bdelloidea</taxon>
        <taxon>Philodinida</taxon>
        <taxon>Philodinidae</taxon>
        <taxon>Rotaria</taxon>
    </lineage>
</organism>
<reference evidence="10" key="1">
    <citation type="submission" date="2021-02" db="EMBL/GenBank/DDBJ databases">
        <authorList>
            <person name="Nowell W R."/>
        </authorList>
    </citation>
    <scope>NUCLEOTIDE SEQUENCE</scope>
</reference>
<dbReference type="Pfam" id="PF14945">
    <property type="entry name" value="LLC1"/>
    <property type="match status" value="1"/>
</dbReference>
<evidence type="ECO:0000313" key="11">
    <source>
        <dbReference type="Proteomes" id="UP000663836"/>
    </source>
</evidence>
<feature type="compositionally biased region" description="Polar residues" evidence="1">
    <location>
        <begin position="65"/>
        <end position="76"/>
    </location>
</feature>
<keyword evidence="12" id="KW-1185">Reference proteome</keyword>
<evidence type="ECO:0000313" key="4">
    <source>
        <dbReference type="EMBL" id="CAF1084942.1"/>
    </source>
</evidence>
<evidence type="ECO:0000313" key="8">
    <source>
        <dbReference type="EMBL" id="CAF3784519.1"/>
    </source>
</evidence>
<dbReference type="Proteomes" id="UP000663854">
    <property type="component" value="Unassembled WGS sequence"/>
</dbReference>
<proteinExistence type="predicted"/>
<dbReference type="Proteomes" id="UP000663889">
    <property type="component" value="Unassembled WGS sequence"/>
</dbReference>
<dbReference type="InterPro" id="IPR020339">
    <property type="entry name" value="C20orf85-like"/>
</dbReference>
<dbReference type="EMBL" id="CAJNOH010000165">
    <property type="protein sequence ID" value="CAF0920331.1"/>
    <property type="molecule type" value="Genomic_DNA"/>
</dbReference>
<evidence type="ECO:0000313" key="12">
    <source>
        <dbReference type="Proteomes" id="UP000663870"/>
    </source>
</evidence>
<dbReference type="PANTHER" id="PTHR31909:SF3">
    <property type="entry name" value="SIMILAR TO PROTEIN C20ORF85 HOMOLOG"/>
    <property type="match status" value="1"/>
</dbReference>
<dbReference type="Proteomes" id="UP000663836">
    <property type="component" value="Unassembled WGS sequence"/>
</dbReference>
<dbReference type="EMBL" id="CAJNOL010001088">
    <property type="protein sequence ID" value="CAF1284440.1"/>
    <property type="molecule type" value="Genomic_DNA"/>
</dbReference>
<evidence type="ECO:0000313" key="6">
    <source>
        <dbReference type="EMBL" id="CAF1284440.1"/>
    </source>
</evidence>
<dbReference type="EMBL" id="CAJNOU010000774">
    <property type="protein sequence ID" value="CAF1084942.1"/>
    <property type="molecule type" value="Genomic_DNA"/>
</dbReference>
<dbReference type="Proteomes" id="UP000663864">
    <property type="component" value="Unassembled WGS sequence"/>
</dbReference>
<dbReference type="PANTHER" id="PTHR31909">
    <property type="entry name" value="CHROMOSOME 20 ORF85 FAMILY MEMBER"/>
    <property type="match status" value="1"/>
</dbReference>
<evidence type="ECO:0000313" key="10">
    <source>
        <dbReference type="EMBL" id="CAF4026461.1"/>
    </source>
</evidence>
<dbReference type="Proteomes" id="UP000663823">
    <property type="component" value="Unassembled WGS sequence"/>
</dbReference>
<name>A0A819QAZ4_9BILA</name>
<gene>
    <name evidence="9" type="ORF">FNK824_LOCUS16946</name>
    <name evidence="10" type="ORF">JBS370_LOCUS27719</name>
    <name evidence="6" type="ORF">JXQ802_LOCUS28664</name>
    <name evidence="7" type="ORF">JXQ802_LOCUS28681</name>
    <name evidence="8" type="ORF">OTI717_LOCUS17365</name>
    <name evidence="2" type="ORF">PYM288_LOCUS10491</name>
    <name evidence="3" type="ORF">RFH988_LOCUS16986</name>
    <name evidence="4" type="ORF">SEV965_LOCUS15053</name>
    <name evidence="5" type="ORF">ZHD862_LOCUS20022</name>
</gene>
<dbReference type="Proteomes" id="UP000663882">
    <property type="component" value="Unassembled WGS sequence"/>
</dbReference>
<evidence type="ECO:0000256" key="1">
    <source>
        <dbReference type="SAM" id="MobiDB-lite"/>
    </source>
</evidence>
<evidence type="ECO:0000313" key="5">
    <source>
        <dbReference type="EMBL" id="CAF1148278.1"/>
    </source>
</evidence>
<dbReference type="EMBL" id="CAJNOO010000890">
    <property type="protein sequence ID" value="CAF1055884.1"/>
    <property type="molecule type" value="Genomic_DNA"/>
</dbReference>
<dbReference type="AlphaFoldDB" id="A0A819QAZ4"/>
<comment type="caution">
    <text evidence="10">The sequence shown here is derived from an EMBL/GenBank/DDBJ whole genome shotgun (WGS) entry which is preliminary data.</text>
</comment>
<dbReference type="Proteomes" id="UP000663874">
    <property type="component" value="Unassembled WGS sequence"/>
</dbReference>
<evidence type="ECO:0000313" key="7">
    <source>
        <dbReference type="EMBL" id="CAF1284808.1"/>
    </source>
</evidence>
<sequence>MATSSKRTDQYNDKKSYVVKDLIWKDHISKIDTAQKIHDKKWGFLNDIQPQTSSYDPKRSPRTLIASSNPSSTMNTKHIEEQSKQQVTVCPSPRPLPMTTSSLIGWRTTDKNCTLEKYGKYTRGQESLHKKFKWPVEGFD</sequence>
<dbReference type="EMBL" id="CAJOBE010002630">
    <property type="protein sequence ID" value="CAF3834279.1"/>
    <property type="molecule type" value="Genomic_DNA"/>
</dbReference>
<dbReference type="EMBL" id="CAJNOT010001118">
    <property type="protein sequence ID" value="CAF1148278.1"/>
    <property type="molecule type" value="Genomic_DNA"/>
</dbReference>
<dbReference type="OrthoDB" id="10031946at2759"/>
<dbReference type="EMBL" id="CAJOAX010002283">
    <property type="protein sequence ID" value="CAF3784519.1"/>
    <property type="molecule type" value="Genomic_DNA"/>
</dbReference>
<dbReference type="EMBL" id="CAJOBD010005297">
    <property type="protein sequence ID" value="CAF4026461.1"/>
    <property type="molecule type" value="Genomic_DNA"/>
</dbReference>
<accession>A0A819QAZ4</accession>
<dbReference type="EMBL" id="CAJNOL010001089">
    <property type="protein sequence ID" value="CAF1284808.1"/>
    <property type="molecule type" value="Genomic_DNA"/>
</dbReference>